<keyword evidence="4" id="KW-0645">Protease</keyword>
<sequence length="476" mass="52132">MRRFFSCLCLSAILVVAGIETTFAQQANTKIQNAYQQFKTAPSLANGVASLTVINSKTGEIVFEDNAKIGLPTASTLKVMTSITALDLLGPDYTFPTHLYYTGTIDSVGTLNGNLIVEGFGDPTLGSDRFPTHNAETILKRWKSAIMELGIKQINGLVIADDKFYNGNQVPGTWMWTDMGNYYGTGVSALNWKENSYEVDFNAARPGSLTSIKSHNIPTNYQVINEVKTGANGSGDNVYGYSAPYSSTIYLRGTYAADLKKTIELSTPDPAYSLVHDLSKALTADSIIVADSLITTATLLKNAGVQNWDVNKQKILTLQSPKLIEIIHWFNQKSINLYGEAILKVIGGISANKYETEDAASLVAKYWENKLKLPVGEIKTYDGSGLSPQNRVTSNALARIMRYALGRPWFPEFKKSLPTINGMSMKSGTIGGTLGYTGYQKAADGNEYTFSLLLNNYHGGATRMRQQMFKLLDVLK</sequence>
<evidence type="ECO:0000256" key="3">
    <source>
        <dbReference type="SAM" id="SignalP"/>
    </source>
</evidence>
<proteinExistence type="inferred from homology"/>
<comment type="similarity">
    <text evidence="1">Belongs to the peptidase S13 family.</text>
</comment>
<feature type="signal peptide" evidence="3">
    <location>
        <begin position="1"/>
        <end position="24"/>
    </location>
</feature>
<dbReference type="InterPro" id="IPR012338">
    <property type="entry name" value="Beta-lactam/transpept-like"/>
</dbReference>
<dbReference type="GO" id="GO:0009002">
    <property type="term" value="F:serine-type D-Ala-D-Ala carboxypeptidase activity"/>
    <property type="evidence" value="ECO:0007669"/>
    <property type="project" value="UniProtKB-EC"/>
</dbReference>
<dbReference type="GO" id="GO:0006508">
    <property type="term" value="P:proteolysis"/>
    <property type="evidence" value="ECO:0007669"/>
    <property type="project" value="InterPro"/>
</dbReference>
<evidence type="ECO:0000313" key="5">
    <source>
        <dbReference type="Proteomes" id="UP000326921"/>
    </source>
</evidence>
<gene>
    <name evidence="4" type="primary">dacB</name>
    <name evidence="4" type="ORF">GFH32_02180</name>
</gene>
<dbReference type="AlphaFoldDB" id="A0A5Q0Q7F9"/>
<dbReference type="EMBL" id="CP045652">
    <property type="protein sequence ID" value="QGA25194.1"/>
    <property type="molecule type" value="Genomic_DNA"/>
</dbReference>
<evidence type="ECO:0000313" key="4">
    <source>
        <dbReference type="EMBL" id="QGA25194.1"/>
    </source>
</evidence>
<organism evidence="4 5">
    <name type="scientific">Sphingobacterium zhuxiongii</name>
    <dbReference type="NCBI Taxonomy" id="2662364"/>
    <lineage>
        <taxon>Bacteria</taxon>
        <taxon>Pseudomonadati</taxon>
        <taxon>Bacteroidota</taxon>
        <taxon>Sphingobacteriia</taxon>
        <taxon>Sphingobacteriales</taxon>
        <taxon>Sphingobacteriaceae</taxon>
        <taxon>Sphingobacterium</taxon>
    </lineage>
</organism>
<dbReference type="NCBIfam" id="TIGR00666">
    <property type="entry name" value="PBP4"/>
    <property type="match status" value="1"/>
</dbReference>
<dbReference type="Pfam" id="PF02113">
    <property type="entry name" value="Peptidase_S13"/>
    <property type="match status" value="1"/>
</dbReference>
<evidence type="ECO:0000256" key="1">
    <source>
        <dbReference type="ARBA" id="ARBA00006096"/>
    </source>
</evidence>
<dbReference type="EC" id="3.4.16.4" evidence="4"/>
<accession>A0A5Q0Q7F9</accession>
<dbReference type="PANTHER" id="PTHR30023">
    <property type="entry name" value="D-ALANYL-D-ALANINE CARBOXYPEPTIDASE"/>
    <property type="match status" value="1"/>
</dbReference>
<dbReference type="PRINTS" id="PR00922">
    <property type="entry name" value="DADACBPTASE3"/>
</dbReference>
<keyword evidence="2 4" id="KW-0378">Hydrolase</keyword>
<dbReference type="Gene3D" id="3.50.80.20">
    <property type="entry name" value="D-Ala-D-Ala carboxypeptidase C, peptidase S13"/>
    <property type="match status" value="1"/>
</dbReference>
<keyword evidence="5" id="KW-1185">Reference proteome</keyword>
<dbReference type="SUPFAM" id="SSF56601">
    <property type="entry name" value="beta-lactamase/transpeptidase-like"/>
    <property type="match status" value="1"/>
</dbReference>
<dbReference type="Proteomes" id="UP000326921">
    <property type="component" value="Chromosome"/>
</dbReference>
<keyword evidence="3" id="KW-0732">Signal</keyword>
<dbReference type="Gene3D" id="3.40.710.10">
    <property type="entry name" value="DD-peptidase/beta-lactamase superfamily"/>
    <property type="match status" value="2"/>
</dbReference>
<feature type="chain" id="PRO_5024825646" evidence="3">
    <location>
        <begin position="25"/>
        <end position="476"/>
    </location>
</feature>
<dbReference type="KEGG" id="sphe:GFH32_02180"/>
<protein>
    <submittedName>
        <fullName evidence="4">D-alanyl-D-alanine carboxypeptidase/D-alanyl-D-alanine-endopeptidase</fullName>
        <ecNumber evidence="4">3.4.16.4</ecNumber>
    </submittedName>
</protein>
<dbReference type="InterPro" id="IPR000667">
    <property type="entry name" value="Peptidase_S13"/>
</dbReference>
<reference evidence="4 5" key="1">
    <citation type="submission" date="2019-10" db="EMBL/GenBank/DDBJ databases">
        <authorList>
            <person name="Dong K."/>
        </authorList>
    </citation>
    <scope>NUCLEOTIDE SEQUENCE [LARGE SCALE GENOMIC DNA]</scope>
    <source>
        <strain evidence="5">dk4302</strain>
    </source>
</reference>
<evidence type="ECO:0000256" key="2">
    <source>
        <dbReference type="ARBA" id="ARBA00022801"/>
    </source>
</evidence>
<keyword evidence="4" id="KW-0121">Carboxypeptidase</keyword>
<dbReference type="PANTHER" id="PTHR30023:SF0">
    <property type="entry name" value="PENICILLIN-SENSITIVE CARBOXYPEPTIDASE A"/>
    <property type="match status" value="1"/>
</dbReference>
<dbReference type="RefSeq" id="WP_153509516.1">
    <property type="nucleotide sequence ID" value="NZ_CP045652.1"/>
</dbReference>
<name>A0A5Q0Q7F9_9SPHI</name>
<dbReference type="GO" id="GO:0000270">
    <property type="term" value="P:peptidoglycan metabolic process"/>
    <property type="evidence" value="ECO:0007669"/>
    <property type="project" value="TreeGrafter"/>
</dbReference>